<gene>
    <name evidence="1" type="ORF">GCM10007384_19430</name>
</gene>
<accession>A0A918JW46</accession>
<keyword evidence="2" id="KW-1185">Reference proteome</keyword>
<name>A0A918JW46_9FLAO</name>
<sequence>MGKNTFELIIDGEVKATASIEVKDCCCEKSKPAKSFTQLVELVKQAEEVLVENGYDDMGDRISIIRGIYYGTEWSLDYKNEESKVRNNVFTLYTGSSVVADAREVLKCSEDCEADLFNSFFNSFEVSDSNYKAVDFGHLIIGMDSRRSWTSKTVSLNGGTGLENNTWVGDLGGGTAKLALDRVKNPSKRSRTMFPISGSSYGAMVNLEGDIAAYVVGMDEESDSKIDDPTDNFEMIHEALKDYFDNKWDKRSYYFLKMLKGDFKDGKLINKDKLIENCAEIFEDFAFYYAALRYTKEELAPASSYFYPASQEMASIFIDGLIHVVDNPKDMIARRTNPSPEPKTESNVNKIENAIEKIKDWF</sequence>
<dbReference type="AlphaFoldDB" id="A0A918JW46"/>
<evidence type="ECO:0000313" key="1">
    <source>
        <dbReference type="EMBL" id="GGX18062.1"/>
    </source>
</evidence>
<evidence type="ECO:0000313" key="2">
    <source>
        <dbReference type="Proteomes" id="UP000601108"/>
    </source>
</evidence>
<proteinExistence type="predicted"/>
<comment type="caution">
    <text evidence="1">The sequence shown here is derived from an EMBL/GenBank/DDBJ whole genome shotgun (WGS) entry which is preliminary data.</text>
</comment>
<dbReference type="RefSeq" id="WP_027414357.1">
    <property type="nucleotide sequence ID" value="NZ_BMWS01000011.1"/>
</dbReference>
<organism evidence="1 2">
    <name type="scientific">Aquimarina muelleri</name>
    <dbReference type="NCBI Taxonomy" id="279356"/>
    <lineage>
        <taxon>Bacteria</taxon>
        <taxon>Pseudomonadati</taxon>
        <taxon>Bacteroidota</taxon>
        <taxon>Flavobacteriia</taxon>
        <taxon>Flavobacteriales</taxon>
        <taxon>Flavobacteriaceae</taxon>
        <taxon>Aquimarina</taxon>
    </lineage>
</organism>
<reference evidence="1 2" key="1">
    <citation type="journal article" date="2014" name="Int. J. Syst. Evol. Microbiol.">
        <title>Complete genome sequence of Corynebacterium casei LMG S-19264T (=DSM 44701T), isolated from a smear-ripened cheese.</title>
        <authorList>
            <consortium name="US DOE Joint Genome Institute (JGI-PGF)"/>
            <person name="Walter F."/>
            <person name="Albersmeier A."/>
            <person name="Kalinowski J."/>
            <person name="Ruckert C."/>
        </authorList>
    </citation>
    <scope>NUCLEOTIDE SEQUENCE [LARGE SCALE GENOMIC DNA]</scope>
    <source>
        <strain evidence="1 2">KCTC 12285</strain>
    </source>
</reference>
<dbReference type="EMBL" id="BMWS01000011">
    <property type="protein sequence ID" value="GGX18062.1"/>
    <property type="molecule type" value="Genomic_DNA"/>
</dbReference>
<protein>
    <submittedName>
        <fullName evidence="1">Uncharacterized protein</fullName>
    </submittedName>
</protein>
<dbReference type="Proteomes" id="UP000601108">
    <property type="component" value="Unassembled WGS sequence"/>
</dbReference>